<gene>
    <name evidence="1" type="ORF">CARUB_v10003103mg</name>
</gene>
<dbReference type="EMBL" id="KB870810">
    <property type="protein sequence ID" value="EOA22455.1"/>
    <property type="molecule type" value="Genomic_DNA"/>
</dbReference>
<keyword evidence="2" id="KW-1185">Reference proteome</keyword>
<dbReference type="Proteomes" id="UP000029121">
    <property type="component" value="Unassembled WGS sequence"/>
</dbReference>
<reference evidence="2" key="1">
    <citation type="journal article" date="2013" name="Nat. Genet.">
        <title>The Capsella rubella genome and the genomic consequences of rapid mating system evolution.</title>
        <authorList>
            <person name="Slotte T."/>
            <person name="Hazzouri K.M."/>
            <person name="Agren J.A."/>
            <person name="Koenig D."/>
            <person name="Maumus F."/>
            <person name="Guo Y.L."/>
            <person name="Steige K."/>
            <person name="Platts A.E."/>
            <person name="Escobar J.S."/>
            <person name="Newman L.K."/>
            <person name="Wang W."/>
            <person name="Mandakova T."/>
            <person name="Vello E."/>
            <person name="Smith L.M."/>
            <person name="Henz S.R."/>
            <person name="Steffen J."/>
            <person name="Takuno S."/>
            <person name="Brandvain Y."/>
            <person name="Coop G."/>
            <person name="Andolfatto P."/>
            <person name="Hu T.T."/>
            <person name="Blanchette M."/>
            <person name="Clark R.M."/>
            <person name="Quesneville H."/>
            <person name="Nordborg M."/>
            <person name="Gaut B.S."/>
            <person name="Lysak M.A."/>
            <person name="Jenkins J."/>
            <person name="Grimwood J."/>
            <person name="Chapman J."/>
            <person name="Prochnik S."/>
            <person name="Shu S."/>
            <person name="Rokhsar D."/>
            <person name="Schmutz J."/>
            <person name="Weigel D."/>
            <person name="Wright S.I."/>
        </authorList>
    </citation>
    <scope>NUCLEOTIDE SEQUENCE [LARGE SCALE GENOMIC DNA]</scope>
    <source>
        <strain evidence="2">cv. Monte Gargano</strain>
    </source>
</reference>
<name>R0HBQ6_9BRAS</name>
<sequence length="94" mass="10803">MIRICIMPRERNNVFRSLFKTTSASGKTFSEICSITKNVNQVSSKREFGRVRLTVHYPNLDLFVRYCAIVAIATYNATRLVNIGKPSIFFVMFC</sequence>
<protein>
    <submittedName>
        <fullName evidence="1">Uncharacterized protein</fullName>
    </submittedName>
</protein>
<evidence type="ECO:0000313" key="2">
    <source>
        <dbReference type="Proteomes" id="UP000029121"/>
    </source>
</evidence>
<evidence type="ECO:0000313" key="1">
    <source>
        <dbReference type="EMBL" id="EOA22455.1"/>
    </source>
</evidence>
<proteinExistence type="predicted"/>
<organism evidence="1 2">
    <name type="scientific">Capsella rubella</name>
    <dbReference type="NCBI Taxonomy" id="81985"/>
    <lineage>
        <taxon>Eukaryota</taxon>
        <taxon>Viridiplantae</taxon>
        <taxon>Streptophyta</taxon>
        <taxon>Embryophyta</taxon>
        <taxon>Tracheophyta</taxon>
        <taxon>Spermatophyta</taxon>
        <taxon>Magnoliopsida</taxon>
        <taxon>eudicotyledons</taxon>
        <taxon>Gunneridae</taxon>
        <taxon>Pentapetalae</taxon>
        <taxon>rosids</taxon>
        <taxon>malvids</taxon>
        <taxon>Brassicales</taxon>
        <taxon>Brassicaceae</taxon>
        <taxon>Camelineae</taxon>
        <taxon>Capsella</taxon>
    </lineage>
</organism>
<dbReference type="AlphaFoldDB" id="R0HBQ6"/>
<accession>R0HBQ6</accession>